<keyword evidence="4 5" id="KW-0472">Membrane</keyword>
<proteinExistence type="predicted"/>
<keyword evidence="8" id="KW-1185">Reference proteome</keyword>
<feature type="domain" description="HIG1" evidence="6">
    <location>
        <begin position="69"/>
        <end position="162"/>
    </location>
</feature>
<dbReference type="PANTHER" id="PTHR12297:SF17">
    <property type="entry name" value="HIG1 DOMAIN-CONTAINING PROTEIN"/>
    <property type="match status" value="1"/>
</dbReference>
<reference evidence="7 8" key="1">
    <citation type="submission" date="2013-12" db="EMBL/GenBank/DDBJ databases">
        <title>Draft genome of the parsitic nematode Ancylostoma duodenale.</title>
        <authorList>
            <person name="Mitreva M."/>
        </authorList>
    </citation>
    <scope>NUCLEOTIDE SEQUENCE [LARGE SCALE GENOMIC DNA]</scope>
    <source>
        <strain evidence="7 8">Zhejiang</strain>
    </source>
</reference>
<dbReference type="InterPro" id="IPR007667">
    <property type="entry name" value="Hypoxia_induced_domain"/>
</dbReference>
<evidence type="ECO:0000256" key="1">
    <source>
        <dbReference type="ARBA" id="ARBA00004325"/>
    </source>
</evidence>
<dbReference type="Proteomes" id="UP000054047">
    <property type="component" value="Unassembled WGS sequence"/>
</dbReference>
<dbReference type="AlphaFoldDB" id="A0A0C2HBU2"/>
<sequence>MEMEVMMKLMMKHFIHRSKMGIFRKVFMSAAGIHEEPRKGSYEWKKEHLTAEQMSRTSDNEARYSGIPAIPTDIGYSSGKETGGKKKSGVVSQAASNPGVILGMGLTTLALLGMFRSSFIGDKLGAQKYMQYRIMAQFFTVTALVAGVTFFGATYEDEEVTKARENAPPPTAILHKH</sequence>
<gene>
    <name evidence="7" type="ORF">ANCDUO_02699</name>
</gene>
<organism evidence="7 8">
    <name type="scientific">Ancylostoma duodenale</name>
    <dbReference type="NCBI Taxonomy" id="51022"/>
    <lineage>
        <taxon>Eukaryota</taxon>
        <taxon>Metazoa</taxon>
        <taxon>Ecdysozoa</taxon>
        <taxon>Nematoda</taxon>
        <taxon>Chromadorea</taxon>
        <taxon>Rhabditida</taxon>
        <taxon>Rhabditina</taxon>
        <taxon>Rhabditomorpha</taxon>
        <taxon>Strongyloidea</taxon>
        <taxon>Ancylostomatidae</taxon>
        <taxon>Ancylostomatinae</taxon>
        <taxon>Ancylostoma</taxon>
    </lineage>
</organism>
<evidence type="ECO:0000313" key="8">
    <source>
        <dbReference type="Proteomes" id="UP000054047"/>
    </source>
</evidence>
<dbReference type="GO" id="GO:0097250">
    <property type="term" value="P:mitochondrial respirasome assembly"/>
    <property type="evidence" value="ECO:0007669"/>
    <property type="project" value="TreeGrafter"/>
</dbReference>
<feature type="transmembrane region" description="Helical" evidence="5">
    <location>
        <begin position="95"/>
        <end position="115"/>
    </location>
</feature>
<accession>A0A0C2HBU2</accession>
<dbReference type="EMBL" id="KN726889">
    <property type="protein sequence ID" value="KIH66971.1"/>
    <property type="molecule type" value="Genomic_DNA"/>
</dbReference>
<dbReference type="OrthoDB" id="6604018at2759"/>
<keyword evidence="3 5" id="KW-1133">Transmembrane helix</keyword>
<comment type="subcellular location">
    <subcellularLocation>
        <location evidence="1">Mitochondrion membrane</location>
    </subcellularLocation>
</comment>
<evidence type="ECO:0000256" key="2">
    <source>
        <dbReference type="ARBA" id="ARBA00022692"/>
    </source>
</evidence>
<evidence type="ECO:0000259" key="6">
    <source>
        <dbReference type="PROSITE" id="PS51503"/>
    </source>
</evidence>
<dbReference type="Pfam" id="PF04588">
    <property type="entry name" value="HIG_1_N"/>
    <property type="match status" value="1"/>
</dbReference>
<dbReference type="PANTHER" id="PTHR12297">
    <property type="entry name" value="HYPOXIA-INDUCBILE GENE 1 HIG1 -RELATED"/>
    <property type="match status" value="1"/>
</dbReference>
<feature type="transmembrane region" description="Helical" evidence="5">
    <location>
        <begin position="136"/>
        <end position="155"/>
    </location>
</feature>
<evidence type="ECO:0000256" key="4">
    <source>
        <dbReference type="ARBA" id="ARBA00023136"/>
    </source>
</evidence>
<evidence type="ECO:0000256" key="3">
    <source>
        <dbReference type="ARBA" id="ARBA00022989"/>
    </source>
</evidence>
<name>A0A0C2HBU2_9BILA</name>
<keyword evidence="2 5" id="KW-0812">Transmembrane</keyword>
<dbReference type="PROSITE" id="PS51503">
    <property type="entry name" value="HIG1"/>
    <property type="match status" value="1"/>
</dbReference>
<evidence type="ECO:0000313" key="7">
    <source>
        <dbReference type="EMBL" id="KIH66971.1"/>
    </source>
</evidence>
<protein>
    <submittedName>
        <fullName evidence="7">Hypoxia induced protein region</fullName>
    </submittedName>
</protein>
<evidence type="ECO:0000256" key="5">
    <source>
        <dbReference type="SAM" id="Phobius"/>
    </source>
</evidence>
<dbReference type="InterPro" id="IPR050355">
    <property type="entry name" value="RCF1"/>
</dbReference>
<dbReference type="GO" id="GO:0031966">
    <property type="term" value="C:mitochondrial membrane"/>
    <property type="evidence" value="ECO:0007669"/>
    <property type="project" value="UniProtKB-SubCell"/>
</dbReference>